<evidence type="ECO:0000313" key="2">
    <source>
        <dbReference type="EMBL" id="OHV38055.1"/>
    </source>
</evidence>
<evidence type="ECO:0008006" key="4">
    <source>
        <dbReference type="Google" id="ProtNLM"/>
    </source>
</evidence>
<dbReference type="Pfam" id="PF13803">
    <property type="entry name" value="DUF4184"/>
    <property type="match status" value="1"/>
</dbReference>
<dbReference type="OrthoDB" id="8481923at2"/>
<feature type="transmembrane region" description="Helical" evidence="1">
    <location>
        <begin position="144"/>
        <end position="167"/>
    </location>
</feature>
<comment type="caution">
    <text evidence="2">The sequence shown here is derived from an EMBL/GenBank/DDBJ whole genome shotgun (WGS) entry which is preliminary data.</text>
</comment>
<protein>
    <recommendedName>
        <fullName evidence="4">DUF4184 family protein</fullName>
    </recommendedName>
</protein>
<name>A0A1S1QXR0_9ACTN</name>
<accession>A0A1S1QXR0</accession>
<feature type="transmembrane region" description="Helical" evidence="1">
    <location>
        <begin position="210"/>
        <end position="234"/>
    </location>
</feature>
<dbReference type="EMBL" id="MBLM01000110">
    <property type="protein sequence ID" value="OHV38055.1"/>
    <property type="molecule type" value="Genomic_DNA"/>
</dbReference>
<keyword evidence="1" id="KW-0472">Membrane</keyword>
<keyword evidence="3" id="KW-1185">Reference proteome</keyword>
<feature type="transmembrane region" description="Helical" evidence="1">
    <location>
        <begin position="179"/>
        <end position="204"/>
    </location>
</feature>
<keyword evidence="1" id="KW-0812">Transmembrane</keyword>
<dbReference type="Proteomes" id="UP000179627">
    <property type="component" value="Unassembled WGS sequence"/>
</dbReference>
<proteinExistence type="predicted"/>
<dbReference type="AlphaFoldDB" id="A0A1S1QXR0"/>
<organism evidence="2 3">
    <name type="scientific">Parafrankia colletiae</name>
    <dbReference type="NCBI Taxonomy" id="573497"/>
    <lineage>
        <taxon>Bacteria</taxon>
        <taxon>Bacillati</taxon>
        <taxon>Actinomycetota</taxon>
        <taxon>Actinomycetes</taxon>
        <taxon>Frankiales</taxon>
        <taxon>Frankiaceae</taxon>
        <taxon>Parafrankia</taxon>
    </lineage>
</organism>
<evidence type="ECO:0000256" key="1">
    <source>
        <dbReference type="SAM" id="Phobius"/>
    </source>
</evidence>
<feature type="transmembrane region" description="Helical" evidence="1">
    <location>
        <begin position="98"/>
        <end position="115"/>
    </location>
</feature>
<keyword evidence="1" id="KW-1133">Transmembrane helix</keyword>
<gene>
    <name evidence="2" type="ORF">CC117_16250</name>
</gene>
<feature type="transmembrane region" description="Helical" evidence="1">
    <location>
        <begin position="49"/>
        <end position="70"/>
    </location>
</feature>
<evidence type="ECO:0000313" key="3">
    <source>
        <dbReference type="Proteomes" id="UP000179627"/>
    </source>
</evidence>
<reference evidence="3" key="1">
    <citation type="submission" date="2016-07" db="EMBL/GenBank/DDBJ databases">
        <title>Sequence Frankia sp. strain CcI1.17.</title>
        <authorList>
            <person name="Ghodhbane-Gtari F."/>
            <person name="Swanson E."/>
            <person name="Gueddou A."/>
            <person name="Morris K."/>
            <person name="Hezbri K."/>
            <person name="Ktari A."/>
            <person name="Nouioui I."/>
            <person name="Abebe-Akele F."/>
            <person name="Simpson S."/>
            <person name="Thomas K."/>
            <person name="Gtari M."/>
            <person name="Tisa L.S."/>
            <person name="Hurst S."/>
        </authorList>
    </citation>
    <scope>NUCLEOTIDE SEQUENCE [LARGE SCALE GENOMIC DNA]</scope>
    <source>
        <strain evidence="3">Cc1.17</strain>
    </source>
</reference>
<dbReference type="InterPro" id="IPR025238">
    <property type="entry name" value="DUF4184"/>
</dbReference>
<sequence length="242" mass="25524">MPFTLSHPAAVLPLRRLGLPMSAMVTGSMVPDIPVFSADPSLYRFTHSALGIVTAAPAFTLVVLAVWSFLARDALVDLAPDPVRRRLAARARLTGRQWLLAPAGAALGALTHVGWDAFTHWNRWGVRQVSWLSAQHGPLPGYRWLQYGSSVLGLVILTAAVAVHLRAQPAGPRRPRRHPLAVAVLPAALAVAAAAGIAATLAYAPRGLHAAVFHGAVVSVTAIAASLTLVAGGWRITTRRPG</sequence>